<feature type="region of interest" description="Disordered" evidence="1">
    <location>
        <begin position="369"/>
        <end position="415"/>
    </location>
</feature>
<name>A0A3S7WX18_LEIDO</name>
<protein>
    <submittedName>
        <fullName evidence="2">Uncharacterized protein</fullName>
    </submittedName>
</protein>
<dbReference type="VEuPathDB" id="TriTrypDB:LdBPK_220500.1"/>
<proteinExistence type="predicted"/>
<dbReference type="VEuPathDB" id="TriTrypDB:LdCL_220011300"/>
<gene>
    <name evidence="2" type="ORF">LdCL_220011300</name>
</gene>
<feature type="compositionally biased region" description="Low complexity" evidence="1">
    <location>
        <begin position="212"/>
        <end position="223"/>
    </location>
</feature>
<feature type="region of interest" description="Disordered" evidence="1">
    <location>
        <begin position="970"/>
        <end position="1011"/>
    </location>
</feature>
<dbReference type="AlphaFoldDB" id="A0A3S7WX18"/>
<dbReference type="OrthoDB" id="267015at2759"/>
<keyword evidence="3" id="KW-1185">Reference proteome</keyword>
<feature type="compositionally biased region" description="Polar residues" evidence="1">
    <location>
        <begin position="494"/>
        <end position="509"/>
    </location>
</feature>
<feature type="region of interest" description="Disordered" evidence="1">
    <location>
        <begin position="878"/>
        <end position="914"/>
    </location>
</feature>
<evidence type="ECO:0000313" key="3">
    <source>
        <dbReference type="Proteomes" id="UP000274082"/>
    </source>
</evidence>
<feature type="region of interest" description="Disordered" evidence="1">
    <location>
        <begin position="45"/>
        <end position="65"/>
    </location>
</feature>
<reference evidence="2 3" key="1">
    <citation type="journal article" date="2018" name="Sci. Rep.">
        <title>A complete Leishmania donovani reference genome identifies novel genetic variations associated with virulence.</title>
        <authorList>
            <person name="Lypaczewski P."/>
            <person name="Hoshizaki J."/>
            <person name="Zhang W.-W."/>
            <person name="McCall L.-I."/>
            <person name="Torcivia-Rodriguez J."/>
            <person name="Simonyan V."/>
            <person name="Kaur A."/>
            <person name="Dewar K."/>
            <person name="Matlashewski G."/>
        </authorList>
    </citation>
    <scope>NUCLEOTIDE SEQUENCE [LARGE SCALE GENOMIC DNA]</scope>
    <source>
        <strain evidence="2 3">LdCL</strain>
    </source>
</reference>
<feature type="compositionally biased region" description="Polar residues" evidence="1">
    <location>
        <begin position="612"/>
        <end position="627"/>
    </location>
</feature>
<feature type="region of interest" description="Disordered" evidence="1">
    <location>
        <begin position="1078"/>
        <end position="1145"/>
    </location>
</feature>
<feature type="compositionally biased region" description="Polar residues" evidence="1">
    <location>
        <begin position="461"/>
        <end position="476"/>
    </location>
</feature>
<feature type="region of interest" description="Disordered" evidence="1">
    <location>
        <begin position="612"/>
        <end position="631"/>
    </location>
</feature>
<dbReference type="VEuPathDB" id="TriTrypDB:LDHU3_22.0830"/>
<sequence length="1145" mass="118811">MTQPVQQPRPRRGSDFVLPEVPILESPEWSDEDEDINLMRTPSSVEAEARAPAARIADNPPTLSPAMHLPPMARGASPLFAHQMAPPSAGCNYPCSYEAARVSDSRNANEGNRRSCVNRKANGGGDTGDSVTPCSCDAARKQHTTLNVGPRECWPVDGHNGNHSDSPPQLSIGSFVSVRGRSCFPFEVGSLFVSSTHHLGCSGGDGDDDESSSAATGSSNSSSDTDRTRTSGGSTDSSSYYEQQRASMGPFSHGSTQVGGLLGGGGCPQQPSAPSYGIEVGPSVFVRVPQQNPSLLATPVVGRTGLMTAAEAAPSIFHTFFHEDDGSYDMAGFHHDSASASCRDDVAAPSMTLSGASAGAANGGARVAASCSRERRTDATNSAAAGTHRDSSSHTITTASGGGGLQRGPFSNRHQGSFFTTVDEALYETHTHPTASRSPNAVVLVSSDAPPMHPMDAFQASKVTTESQHQHQGATHNGNNNNNRDTRRRPTLPVSWNSSPPEKTSTQLSGDHAALAEYVLLPRRDMSPMMPSVATAKSTPASNSGVGDAKCRGDTRDGGKDSRLQEQGTRFLGSANPRPDILLGRDVTEGDIRDNEGGLYPSMVWIKAKQLSSAPSSVPTPHSSAKPNTKRFNFRSRITARGHGAATAPVAGATASNQAQAVSDRRCTDSTASSLEAPGGTGFGATDSVTNCTADAGGGDRAGHNAVVIDWDDYGLLAWAIESPLRAYLESVAAFGAPGGDGGAVAANKSVKVTDSVSSHTTSKKAALPISMKASSTKPTRRWTDKVRPRRGESPHTAVTFVEETGPFAPVNGDKTPSSGATLAAPQCEPVPSTPPHLLATMAAVTTEFGRPQSPPTASLLSPPTYSMLAVTTGKVAGSSTPAAAAPPSSVSGEPSVATTAAGPRAAPSHTLSRPGEYFNSFHTNLIITGSLGDEDNASDAVLVSPLPNMSSPAGAEGHMTDADQRRLSSISGGSRQNHPTIPSFQWPGQQRQQRNGGRMGPHILIPSSSASSSAAAASTSAASTALAWREMAGAQGSTLATLKDDYELLTVGTDVSSSNGGGTGGFVTLEARANLSAETQSSPANLGQAASGPPIIEDPREVGSVDNSRRRSEPASIVSAEEVQPPRNRRKSSHWRRHASPVER</sequence>
<feature type="region of interest" description="Disordered" evidence="1">
    <location>
        <begin position="773"/>
        <end position="812"/>
    </location>
</feature>
<evidence type="ECO:0000313" key="2">
    <source>
        <dbReference type="EMBL" id="AYU78756.1"/>
    </source>
</evidence>
<feature type="compositionally biased region" description="Basic and acidic residues" evidence="1">
    <location>
        <begin position="1098"/>
        <end position="1114"/>
    </location>
</feature>
<feature type="compositionally biased region" description="Polar residues" evidence="1">
    <location>
        <begin position="535"/>
        <end position="545"/>
    </location>
</feature>
<feature type="region of interest" description="Disordered" evidence="1">
    <location>
        <begin position="106"/>
        <end position="131"/>
    </location>
</feature>
<evidence type="ECO:0000256" key="1">
    <source>
        <dbReference type="SAM" id="MobiDB-lite"/>
    </source>
</evidence>
<feature type="compositionally biased region" description="Low complexity" evidence="1">
    <location>
        <begin position="230"/>
        <end position="239"/>
    </location>
</feature>
<feature type="region of interest" description="Disordered" evidence="1">
    <location>
        <begin position="532"/>
        <end position="583"/>
    </location>
</feature>
<feature type="region of interest" description="Disordered" evidence="1">
    <location>
        <begin position="201"/>
        <end position="275"/>
    </location>
</feature>
<feature type="compositionally biased region" description="Basic and acidic residues" evidence="1">
    <location>
        <begin position="782"/>
        <end position="794"/>
    </location>
</feature>
<dbReference type="EMBL" id="CP029521">
    <property type="protein sequence ID" value="AYU78756.1"/>
    <property type="molecule type" value="Genomic_DNA"/>
</dbReference>
<feature type="compositionally biased region" description="Basic and acidic residues" evidence="1">
    <location>
        <begin position="549"/>
        <end position="564"/>
    </location>
</feature>
<feature type="compositionally biased region" description="Low complexity" evidence="1">
    <location>
        <begin position="878"/>
        <end position="898"/>
    </location>
</feature>
<feature type="compositionally biased region" description="Polar residues" evidence="1">
    <location>
        <begin position="970"/>
        <end position="988"/>
    </location>
</feature>
<feature type="compositionally biased region" description="Basic residues" evidence="1">
    <location>
        <begin position="1128"/>
        <end position="1145"/>
    </location>
</feature>
<organism evidence="2 3">
    <name type="scientific">Leishmania donovani</name>
    <dbReference type="NCBI Taxonomy" id="5661"/>
    <lineage>
        <taxon>Eukaryota</taxon>
        <taxon>Discoba</taxon>
        <taxon>Euglenozoa</taxon>
        <taxon>Kinetoplastea</taxon>
        <taxon>Metakinetoplastina</taxon>
        <taxon>Trypanosomatida</taxon>
        <taxon>Trypanosomatidae</taxon>
        <taxon>Leishmaniinae</taxon>
        <taxon>Leishmania</taxon>
    </lineage>
</organism>
<feature type="region of interest" description="Disordered" evidence="1">
    <location>
        <begin position="461"/>
        <end position="509"/>
    </location>
</feature>
<dbReference type="Proteomes" id="UP000274082">
    <property type="component" value="Chromosome 22"/>
</dbReference>
<accession>A0A3S7WX18</accession>